<evidence type="ECO:0000313" key="1">
    <source>
        <dbReference type="EMBL" id="MFK9081499.1"/>
    </source>
</evidence>
<gene>
    <name evidence="1" type="ORF">ACJEBM_12540</name>
</gene>
<accession>A0ACC7MU87</accession>
<protein>
    <submittedName>
        <fullName evidence="1">Diiron oxygenase</fullName>
    </submittedName>
</protein>
<name>A0ACC7MU87_9PSED</name>
<sequence>MKADAKVYEMKNWDGRASVRNSAHAYDFPVNIEEELKRKDWFLRSALPFMTHPAILDAGEKAIERFLARYLVFFLDYTTILEHKIVNRSVEVIVHDELSLNIPYALKKAGCQLYTDEGYHALIAAGVAEDVNVFYGFEYRCASIQRVNQLQQLIKSDPEKSRLASLVVGFVSETAITQELLEVASKSLVSPAYNMLRDHLMDECKHSLYFANSFGYVWYRLSDELKMFAGDFLIKVIFEFFRMDDAWLINNLIAEGIDVCAVTEINSERQTKSAHINRARSGSKSTVEALQKIGFFNYKNNYKLFERAGLINER</sequence>
<comment type="caution">
    <text evidence="1">The sequence shown here is derived from an EMBL/GenBank/DDBJ whole genome shotgun (WGS) entry which is preliminary data.</text>
</comment>
<proteinExistence type="predicted"/>
<reference evidence="1" key="1">
    <citation type="submission" date="2024-11" db="EMBL/GenBank/DDBJ databases">
        <authorList>
            <person name="Lucas J.A."/>
        </authorList>
    </citation>
    <scope>NUCLEOTIDE SEQUENCE</scope>
    <source>
        <strain evidence="1">Z 8.8</strain>
    </source>
</reference>
<organism evidence="1 2">
    <name type="scientific">Pseudomonas neuropathica</name>
    <dbReference type="NCBI Taxonomy" id="2730425"/>
    <lineage>
        <taxon>Bacteria</taxon>
        <taxon>Pseudomonadati</taxon>
        <taxon>Pseudomonadota</taxon>
        <taxon>Gammaproteobacteria</taxon>
        <taxon>Pseudomonadales</taxon>
        <taxon>Pseudomonadaceae</taxon>
        <taxon>Pseudomonas</taxon>
    </lineage>
</organism>
<dbReference type="EMBL" id="JBJHQE010000018">
    <property type="protein sequence ID" value="MFK9081499.1"/>
    <property type="molecule type" value="Genomic_DNA"/>
</dbReference>
<keyword evidence="2" id="KW-1185">Reference proteome</keyword>
<evidence type="ECO:0000313" key="2">
    <source>
        <dbReference type="Proteomes" id="UP001622950"/>
    </source>
</evidence>
<dbReference type="Proteomes" id="UP001622950">
    <property type="component" value="Unassembled WGS sequence"/>
</dbReference>